<dbReference type="InterPro" id="IPR009072">
    <property type="entry name" value="Histone-fold"/>
</dbReference>
<dbReference type="KEGG" id="egt:105971109"/>
<accession>A0A022S2K6</accession>
<dbReference type="GO" id="GO:0046982">
    <property type="term" value="F:protein heterodimerization activity"/>
    <property type="evidence" value="ECO:0007669"/>
    <property type="project" value="InterPro"/>
</dbReference>
<dbReference type="Gene3D" id="1.10.20.10">
    <property type="entry name" value="Histone, subunit A"/>
    <property type="match status" value="1"/>
</dbReference>
<dbReference type="PANTHER" id="PTHR10252:SF98">
    <property type="entry name" value="TRANSCRIPTION FACTOR CBF_NF-Y_ARCHAEAL HISTONE DOMAIN-CONTAINING PROTEIN"/>
    <property type="match status" value="1"/>
</dbReference>
<dbReference type="SUPFAM" id="SSF47113">
    <property type="entry name" value="Histone-fold"/>
    <property type="match status" value="1"/>
</dbReference>
<dbReference type="GO" id="GO:0005634">
    <property type="term" value="C:nucleus"/>
    <property type="evidence" value="ECO:0000318"/>
    <property type="project" value="GO_Central"/>
</dbReference>
<dbReference type="PhylomeDB" id="A0A022S2K6"/>
<evidence type="ECO:0000256" key="2">
    <source>
        <dbReference type="ARBA" id="ARBA00023242"/>
    </source>
</evidence>
<organism evidence="5 6">
    <name type="scientific">Erythranthe guttata</name>
    <name type="common">Yellow monkey flower</name>
    <name type="synonym">Mimulus guttatus</name>
    <dbReference type="NCBI Taxonomy" id="4155"/>
    <lineage>
        <taxon>Eukaryota</taxon>
        <taxon>Viridiplantae</taxon>
        <taxon>Streptophyta</taxon>
        <taxon>Embryophyta</taxon>
        <taxon>Tracheophyta</taxon>
        <taxon>Spermatophyta</taxon>
        <taxon>Magnoliopsida</taxon>
        <taxon>eudicotyledons</taxon>
        <taxon>Gunneridae</taxon>
        <taxon>Pentapetalae</taxon>
        <taxon>asterids</taxon>
        <taxon>lamiids</taxon>
        <taxon>Lamiales</taxon>
        <taxon>Phrymaceae</taxon>
        <taxon>Erythranthe</taxon>
    </lineage>
</organism>
<dbReference type="AlphaFoldDB" id="A0A022S2K6"/>
<feature type="domain" description="Transcription factor CBF/NF-Y/archaeal histone" evidence="4">
    <location>
        <begin position="8"/>
        <end position="71"/>
    </location>
</feature>
<dbReference type="GO" id="GO:0001046">
    <property type="term" value="F:core promoter sequence-specific DNA binding"/>
    <property type="evidence" value="ECO:0000318"/>
    <property type="project" value="GO_Central"/>
</dbReference>
<feature type="compositionally biased region" description="Basic residues" evidence="3">
    <location>
        <begin position="134"/>
        <end position="158"/>
    </location>
</feature>
<reference evidence="5 6" key="1">
    <citation type="journal article" date="2013" name="Proc. Natl. Acad. Sci. U.S.A.">
        <title>Fine-scale variation in meiotic recombination in Mimulus inferred from population shotgun sequencing.</title>
        <authorList>
            <person name="Hellsten U."/>
            <person name="Wright K.M."/>
            <person name="Jenkins J."/>
            <person name="Shu S."/>
            <person name="Yuan Y."/>
            <person name="Wessler S.R."/>
            <person name="Schmutz J."/>
            <person name="Willis J.H."/>
            <person name="Rokhsar D.S."/>
        </authorList>
    </citation>
    <scope>NUCLEOTIDE SEQUENCE [LARGE SCALE GENOMIC DNA]</scope>
    <source>
        <strain evidence="6">cv. DUN x IM62</strain>
    </source>
</reference>
<feature type="region of interest" description="Disordered" evidence="3">
    <location>
        <begin position="231"/>
        <end position="290"/>
    </location>
</feature>
<dbReference type="InterPro" id="IPR003958">
    <property type="entry name" value="CBFA_NFYB_domain"/>
</dbReference>
<comment type="subcellular location">
    <subcellularLocation>
        <location evidence="1">Nucleus</location>
    </subcellularLocation>
</comment>
<dbReference type="CDD" id="cd22906">
    <property type="entry name" value="HFD_DRAP1"/>
    <property type="match status" value="1"/>
</dbReference>
<dbReference type="GO" id="GO:0016251">
    <property type="term" value="F:RNA polymerase II general transcription initiation factor activity"/>
    <property type="evidence" value="ECO:0000318"/>
    <property type="project" value="GO_Central"/>
</dbReference>
<feature type="compositionally biased region" description="Basic and acidic residues" evidence="3">
    <location>
        <begin position="247"/>
        <end position="265"/>
    </location>
</feature>
<protein>
    <recommendedName>
        <fullName evidence="4">Transcription factor CBF/NF-Y/archaeal histone domain-containing protein</fullName>
    </recommendedName>
</protein>
<dbReference type="eggNOG" id="KOG1659">
    <property type="taxonomic scope" value="Eukaryota"/>
</dbReference>
<dbReference type="STRING" id="4155.A0A022S2K6"/>
<dbReference type="Pfam" id="PF00808">
    <property type="entry name" value="CBFD_NFYB_HMF"/>
    <property type="match status" value="1"/>
</dbReference>
<name>A0A022S2K6_ERYGU</name>
<feature type="compositionally biased region" description="Basic and acidic residues" evidence="3">
    <location>
        <begin position="160"/>
        <end position="188"/>
    </location>
</feature>
<dbReference type="Proteomes" id="UP000030748">
    <property type="component" value="Unassembled WGS sequence"/>
</dbReference>
<sequence>MRKKLDTRFPAARIKRIMQADEEVGKIAMAVPLLMSKALELFLQDLCGQTYEVTLERGAKTLNSLHLKQCVRRCGAFDFLKHVVSKVPDLGGSDAATEDKSATKRRKISEDEDGNCDESKRIRIQETHSTTTNRRGRGGRTGRGRGVGRGRGRGRGRGSRTPEGESVIHHEKYEEDVDSPHRNDENQKEAVAAGDADSRTVSGSEEDKPVRDFDLNVDLNENGCPTLTLADARSELPKKKKKPVATEVKHEDIPGWSMDDMKRMGIDPVQFANSNGWMDEEDEDYDEEEE</sequence>
<feature type="compositionally biased region" description="Acidic residues" evidence="3">
    <location>
        <begin position="278"/>
        <end position="290"/>
    </location>
</feature>
<evidence type="ECO:0000259" key="4">
    <source>
        <dbReference type="Pfam" id="PF00808"/>
    </source>
</evidence>
<evidence type="ECO:0000313" key="6">
    <source>
        <dbReference type="Proteomes" id="UP000030748"/>
    </source>
</evidence>
<dbReference type="InterPro" id="IPR050568">
    <property type="entry name" value="Transcr_DNA_Rep_Reg"/>
</dbReference>
<dbReference type="FunFam" id="1.10.20.10:FF:000038">
    <property type="entry name" value="dr1-associated corepressor homolog"/>
    <property type="match status" value="1"/>
</dbReference>
<gene>
    <name evidence="5" type="ORF">MIMGU_mgv1a011181mg</name>
</gene>
<feature type="region of interest" description="Disordered" evidence="3">
    <location>
        <begin position="88"/>
        <end position="212"/>
    </location>
</feature>
<evidence type="ECO:0000256" key="3">
    <source>
        <dbReference type="SAM" id="MobiDB-lite"/>
    </source>
</evidence>
<feature type="compositionally biased region" description="Basic and acidic residues" evidence="3">
    <location>
        <begin position="117"/>
        <end position="126"/>
    </location>
</feature>
<proteinExistence type="predicted"/>
<dbReference type="OMA" id="RDICHQQ"/>
<evidence type="ECO:0000256" key="1">
    <source>
        <dbReference type="ARBA" id="ARBA00004123"/>
    </source>
</evidence>
<dbReference type="EMBL" id="KI630171">
    <property type="protein sequence ID" value="EYU46148.1"/>
    <property type="molecule type" value="Genomic_DNA"/>
</dbReference>
<evidence type="ECO:0000313" key="5">
    <source>
        <dbReference type="EMBL" id="EYU46148.1"/>
    </source>
</evidence>
<dbReference type="OrthoDB" id="653904at2759"/>
<dbReference type="PANTHER" id="PTHR10252">
    <property type="entry name" value="HISTONE-LIKE TRANSCRIPTION FACTOR CCAAT-RELATED"/>
    <property type="match status" value="1"/>
</dbReference>
<keyword evidence="2" id="KW-0539">Nucleus</keyword>
<keyword evidence="6" id="KW-1185">Reference proteome</keyword>